<comment type="caution">
    <text evidence="1">The sequence shown here is derived from an EMBL/GenBank/DDBJ whole genome shotgun (WGS) entry which is preliminary data.</text>
</comment>
<sequence>MKKNKRILFARQIKTLDQSTLPAMAKISQNNFVFLRQFYEPSGFSAG</sequence>
<dbReference type="Proteomes" id="UP001155182">
    <property type="component" value="Unassembled WGS sequence"/>
</dbReference>
<dbReference type="RefSeq" id="WP_252589576.1">
    <property type="nucleotide sequence ID" value="NZ_JAMWYS010000058.1"/>
</dbReference>
<gene>
    <name evidence="1" type="ORF">NF867_16900</name>
</gene>
<organism evidence="1 2">
    <name type="scientific">Solitalea agri</name>
    <dbReference type="NCBI Taxonomy" id="2953739"/>
    <lineage>
        <taxon>Bacteria</taxon>
        <taxon>Pseudomonadati</taxon>
        <taxon>Bacteroidota</taxon>
        <taxon>Sphingobacteriia</taxon>
        <taxon>Sphingobacteriales</taxon>
        <taxon>Sphingobacteriaceae</taxon>
        <taxon>Solitalea</taxon>
    </lineage>
</organism>
<evidence type="ECO:0000313" key="1">
    <source>
        <dbReference type="EMBL" id="MCO4294544.1"/>
    </source>
</evidence>
<accession>A0A9X2F5H9</accession>
<name>A0A9X2F5H9_9SPHI</name>
<dbReference type="EMBL" id="JAMWYS010000058">
    <property type="protein sequence ID" value="MCO4294544.1"/>
    <property type="molecule type" value="Genomic_DNA"/>
</dbReference>
<protein>
    <submittedName>
        <fullName evidence="1">Uncharacterized protein</fullName>
    </submittedName>
</protein>
<evidence type="ECO:0000313" key="2">
    <source>
        <dbReference type="Proteomes" id="UP001155182"/>
    </source>
</evidence>
<keyword evidence="2" id="KW-1185">Reference proteome</keyword>
<reference evidence="1" key="1">
    <citation type="submission" date="2022-06" db="EMBL/GenBank/DDBJ databases">
        <title>Solitalea sp. MAHUQ-68 isolated from rhizospheric soil.</title>
        <authorList>
            <person name="Huq M.A."/>
        </authorList>
    </citation>
    <scope>NUCLEOTIDE SEQUENCE</scope>
    <source>
        <strain evidence="1">MAHUQ-68</strain>
    </source>
</reference>
<proteinExistence type="predicted"/>
<dbReference type="AlphaFoldDB" id="A0A9X2F5H9"/>